<dbReference type="STRING" id="391595.RLO149_c015180"/>
<sequence length="322" mass="33622">MKKLLAGAAIALMGMTGAALADGHENYPDRPVMMMVSYGAGGATDFQARIVTMTSGNEDALGMPIAILNKPGAGGRVGWNWLATQADADGYTLGAYNVPHFIAQSIKGGVSYSVDSFEPIANWGADPAVLVVGADSEFNTLQDVFDFASANPGKLTTSGAGLFVGHHIAALQMEKAGDMKLAYIPTKGGGAAAMKAVIAGEVMAGINNLSDAFRAREAGNVKILAVADLERNAFLPDVPTMMEAGLDVDNASVNFRGVMVPKGTPQPIIDKLAATVPAMFENSRVQGKMQAGGSPMNVMTRDEVLEMWAQRQETLAELLAGL</sequence>
<dbReference type="PANTHER" id="PTHR42928">
    <property type="entry name" value="TRICARBOXYLATE-BINDING PROTEIN"/>
    <property type="match status" value="1"/>
</dbReference>
<dbReference type="SUPFAM" id="SSF53850">
    <property type="entry name" value="Periplasmic binding protein-like II"/>
    <property type="match status" value="1"/>
</dbReference>
<comment type="similarity">
    <text evidence="1">Belongs to the UPF0065 (bug) family.</text>
</comment>
<dbReference type="Gene3D" id="3.40.190.150">
    <property type="entry name" value="Bordetella uptake gene, domain 1"/>
    <property type="match status" value="1"/>
</dbReference>
<dbReference type="InterPro" id="IPR042100">
    <property type="entry name" value="Bug_dom1"/>
</dbReference>
<protein>
    <submittedName>
        <fullName evidence="3">Uncharacterized protein</fullName>
    </submittedName>
</protein>
<evidence type="ECO:0000256" key="2">
    <source>
        <dbReference type="SAM" id="SignalP"/>
    </source>
</evidence>
<proteinExistence type="inferred from homology"/>
<dbReference type="HOGENOM" id="CLU_045683_1_1_5"/>
<dbReference type="RefSeq" id="WP_013961449.1">
    <property type="nucleotide sequence ID" value="NC_015730.1"/>
</dbReference>
<dbReference type="Proteomes" id="UP000001353">
    <property type="component" value="Chromosome"/>
</dbReference>
<dbReference type="AlphaFoldDB" id="F7ZFX3"/>
<dbReference type="Pfam" id="PF03401">
    <property type="entry name" value="TctC"/>
    <property type="match status" value="1"/>
</dbReference>
<reference evidence="3 4" key="1">
    <citation type="journal article" date="2011" name="BMC Genomics">
        <title>Comparative genome analysis and genome-guided physiological analysis of Roseobacter litoralis.</title>
        <authorList>
            <person name="Kalhoefer D."/>
            <person name="Thole S."/>
            <person name="Voget S."/>
            <person name="Lehmann R."/>
            <person name="Liesegang H."/>
            <person name="Wollher A."/>
            <person name="Daniel R."/>
            <person name="Simon M."/>
            <person name="Brinkhoff T."/>
        </authorList>
    </citation>
    <scope>NUCLEOTIDE SEQUENCE [LARGE SCALE GENOMIC DNA]</scope>
    <source>
        <strain evidence="4">ATCC 49566 / DSM 6996 / JCM 21268 / NBRC 15278 / OCh 149</strain>
    </source>
</reference>
<evidence type="ECO:0000256" key="1">
    <source>
        <dbReference type="ARBA" id="ARBA00006987"/>
    </source>
</evidence>
<evidence type="ECO:0000313" key="4">
    <source>
        <dbReference type="Proteomes" id="UP000001353"/>
    </source>
</evidence>
<dbReference type="KEGG" id="rli:RLO149_c015180"/>
<evidence type="ECO:0000313" key="3">
    <source>
        <dbReference type="EMBL" id="AEI93513.1"/>
    </source>
</evidence>
<feature type="chain" id="PRO_5003366722" evidence="2">
    <location>
        <begin position="22"/>
        <end position="322"/>
    </location>
</feature>
<keyword evidence="4" id="KW-1185">Reference proteome</keyword>
<organism evidence="3 4">
    <name type="scientific">Roseobacter litoralis (strain ATCC 49566 / DSM 6996 / JCM 21268 / NBRC 15278 / OCh 149)</name>
    <dbReference type="NCBI Taxonomy" id="391595"/>
    <lineage>
        <taxon>Bacteria</taxon>
        <taxon>Pseudomonadati</taxon>
        <taxon>Pseudomonadota</taxon>
        <taxon>Alphaproteobacteria</taxon>
        <taxon>Rhodobacterales</taxon>
        <taxon>Roseobacteraceae</taxon>
        <taxon>Roseobacter</taxon>
    </lineage>
</organism>
<dbReference type="eggNOG" id="COG3181">
    <property type="taxonomic scope" value="Bacteria"/>
</dbReference>
<gene>
    <name evidence="3" type="ordered locus">RLO149_c015180</name>
</gene>
<dbReference type="OrthoDB" id="9780943at2"/>
<dbReference type="PANTHER" id="PTHR42928:SF5">
    <property type="entry name" value="BLR1237 PROTEIN"/>
    <property type="match status" value="1"/>
</dbReference>
<dbReference type="CDD" id="cd07012">
    <property type="entry name" value="PBP2_Bug_TTT"/>
    <property type="match status" value="1"/>
</dbReference>
<dbReference type="EMBL" id="CP002623">
    <property type="protein sequence ID" value="AEI93513.1"/>
    <property type="molecule type" value="Genomic_DNA"/>
</dbReference>
<dbReference type="PIRSF" id="PIRSF017082">
    <property type="entry name" value="YflP"/>
    <property type="match status" value="1"/>
</dbReference>
<dbReference type="InterPro" id="IPR005064">
    <property type="entry name" value="BUG"/>
</dbReference>
<dbReference type="Gene3D" id="3.40.190.10">
    <property type="entry name" value="Periplasmic binding protein-like II"/>
    <property type="match status" value="1"/>
</dbReference>
<feature type="signal peptide" evidence="2">
    <location>
        <begin position="1"/>
        <end position="21"/>
    </location>
</feature>
<name>F7ZFX3_ROSLO</name>
<keyword evidence="2" id="KW-0732">Signal</keyword>
<accession>F7ZFX3</accession>